<evidence type="ECO:0000313" key="5">
    <source>
        <dbReference type="Proteomes" id="UP001317259"/>
    </source>
</evidence>
<feature type="domain" description="STAS" evidence="3">
    <location>
        <begin position="4"/>
        <end position="113"/>
    </location>
</feature>
<dbReference type="Pfam" id="PF01740">
    <property type="entry name" value="STAS"/>
    <property type="match status" value="1"/>
</dbReference>
<dbReference type="SUPFAM" id="SSF52091">
    <property type="entry name" value="SpoIIaa-like"/>
    <property type="match status" value="1"/>
</dbReference>
<sequence length="124" mass="13061">MIDLRLSARRHAGVEVVEVGGELDAVTKAQLDRFLTAYFNGPDERVVLDLSGVTFMDSGSLGLIVDHYKRADAAGGRLALAGVSPSRMQVLWLTGLADWLPLYADVDAALLALARPPGSAAGLG</sequence>
<dbReference type="RefSeq" id="WP_242384008.1">
    <property type="nucleotide sequence ID" value="NZ_JAKRKC020000001.1"/>
</dbReference>
<evidence type="ECO:0000256" key="2">
    <source>
        <dbReference type="RuleBase" id="RU003749"/>
    </source>
</evidence>
<evidence type="ECO:0000259" key="3">
    <source>
        <dbReference type="PROSITE" id="PS50801"/>
    </source>
</evidence>
<comment type="caution">
    <text evidence="4">The sequence shown here is derived from an EMBL/GenBank/DDBJ whole genome shotgun (WGS) entry which is preliminary data.</text>
</comment>
<evidence type="ECO:0000256" key="1">
    <source>
        <dbReference type="ARBA" id="ARBA00009013"/>
    </source>
</evidence>
<dbReference type="InterPro" id="IPR002645">
    <property type="entry name" value="STAS_dom"/>
</dbReference>
<name>A0ABT0FUH1_9ACTN</name>
<dbReference type="PANTHER" id="PTHR33495">
    <property type="entry name" value="ANTI-SIGMA FACTOR ANTAGONIST TM_1081-RELATED-RELATED"/>
    <property type="match status" value="1"/>
</dbReference>
<evidence type="ECO:0000313" key="4">
    <source>
        <dbReference type="EMBL" id="MCK2215548.1"/>
    </source>
</evidence>
<dbReference type="PANTHER" id="PTHR33495:SF2">
    <property type="entry name" value="ANTI-SIGMA FACTOR ANTAGONIST TM_1081-RELATED"/>
    <property type="match status" value="1"/>
</dbReference>
<organism evidence="4 5">
    <name type="scientific">Actinomadura luzonensis</name>
    <dbReference type="NCBI Taxonomy" id="2805427"/>
    <lineage>
        <taxon>Bacteria</taxon>
        <taxon>Bacillati</taxon>
        <taxon>Actinomycetota</taxon>
        <taxon>Actinomycetes</taxon>
        <taxon>Streptosporangiales</taxon>
        <taxon>Thermomonosporaceae</taxon>
        <taxon>Actinomadura</taxon>
    </lineage>
</organism>
<dbReference type="EMBL" id="JAKRKC020000001">
    <property type="protein sequence ID" value="MCK2215548.1"/>
    <property type="molecule type" value="Genomic_DNA"/>
</dbReference>
<dbReference type="NCBIfam" id="TIGR00377">
    <property type="entry name" value="ant_ant_sig"/>
    <property type="match status" value="1"/>
</dbReference>
<dbReference type="Gene3D" id="3.30.750.24">
    <property type="entry name" value="STAS domain"/>
    <property type="match status" value="1"/>
</dbReference>
<accession>A0ABT0FUH1</accession>
<proteinExistence type="inferred from homology"/>
<protein>
    <recommendedName>
        <fullName evidence="2">Anti-sigma factor antagonist</fullName>
    </recommendedName>
</protein>
<dbReference type="InterPro" id="IPR003658">
    <property type="entry name" value="Anti-sigma_ant"/>
</dbReference>
<dbReference type="PROSITE" id="PS50801">
    <property type="entry name" value="STAS"/>
    <property type="match status" value="1"/>
</dbReference>
<keyword evidence="5" id="KW-1185">Reference proteome</keyword>
<gene>
    <name evidence="4" type="ORF">MF672_017400</name>
</gene>
<comment type="similarity">
    <text evidence="1 2">Belongs to the anti-sigma-factor antagonist family.</text>
</comment>
<dbReference type="Proteomes" id="UP001317259">
    <property type="component" value="Unassembled WGS sequence"/>
</dbReference>
<dbReference type="InterPro" id="IPR036513">
    <property type="entry name" value="STAS_dom_sf"/>
</dbReference>
<reference evidence="4 5" key="1">
    <citation type="submission" date="2022-04" db="EMBL/GenBank/DDBJ databases">
        <title>Genome draft of Actinomadura sp. ATCC 31491.</title>
        <authorList>
            <person name="Shi X."/>
            <person name="Du Y."/>
        </authorList>
    </citation>
    <scope>NUCLEOTIDE SEQUENCE [LARGE SCALE GENOMIC DNA]</scope>
    <source>
        <strain evidence="4 5">ATCC 31491</strain>
    </source>
</reference>
<dbReference type="CDD" id="cd07043">
    <property type="entry name" value="STAS_anti-anti-sigma_factors"/>
    <property type="match status" value="1"/>
</dbReference>